<evidence type="ECO:0000256" key="3">
    <source>
        <dbReference type="ARBA" id="ARBA00022801"/>
    </source>
</evidence>
<dbReference type="STRING" id="883114.HMPREF9709_00267"/>
<dbReference type="Pfam" id="PF01074">
    <property type="entry name" value="Glyco_hydro_38N"/>
    <property type="match status" value="1"/>
</dbReference>
<dbReference type="PANTHER" id="PTHR46017:SF2">
    <property type="entry name" value="MANNOSYLGLYCERATE HYDROLASE"/>
    <property type="match status" value="1"/>
</dbReference>
<dbReference type="InterPro" id="IPR027291">
    <property type="entry name" value="Glyco_hydro_38_N_sf"/>
</dbReference>
<name>H3NLQ6_9FIRM</name>
<dbReference type="GO" id="GO:0030246">
    <property type="term" value="F:carbohydrate binding"/>
    <property type="evidence" value="ECO:0007669"/>
    <property type="project" value="InterPro"/>
</dbReference>
<keyword evidence="4" id="KW-0326">Glycosidase</keyword>
<keyword evidence="3" id="KW-0378">Hydrolase</keyword>
<keyword evidence="2" id="KW-0479">Metal-binding</keyword>
<dbReference type="eggNOG" id="COG0383">
    <property type="taxonomic scope" value="Bacteria"/>
</dbReference>
<dbReference type="InterPro" id="IPR028995">
    <property type="entry name" value="Glyco_hydro_57/38_cen_sf"/>
</dbReference>
<dbReference type="InterPro" id="IPR015341">
    <property type="entry name" value="Glyco_hydro_38_cen"/>
</dbReference>
<evidence type="ECO:0000256" key="2">
    <source>
        <dbReference type="ARBA" id="ARBA00022723"/>
    </source>
</evidence>
<evidence type="ECO:0000313" key="6">
    <source>
        <dbReference type="EMBL" id="EHR35741.1"/>
    </source>
</evidence>
<accession>H3NLQ6</accession>
<dbReference type="InterPro" id="IPR037094">
    <property type="entry name" value="Glyco_hydro_38_cen_sf"/>
</dbReference>
<dbReference type="Proteomes" id="UP000004191">
    <property type="component" value="Unassembled WGS sequence"/>
</dbReference>
<dbReference type="SUPFAM" id="SSF88688">
    <property type="entry name" value="Families 57/38 glycoside transferase middle domain"/>
    <property type="match status" value="1"/>
</dbReference>
<evidence type="ECO:0000256" key="4">
    <source>
        <dbReference type="ARBA" id="ARBA00023295"/>
    </source>
</evidence>
<reference evidence="6 7" key="1">
    <citation type="submission" date="2012-01" db="EMBL/GenBank/DDBJ databases">
        <title>The Genome Sequence of Helcococcus kunzii ATCC 51366.</title>
        <authorList>
            <consortium name="The Broad Institute Genome Sequencing Platform"/>
            <person name="Earl A."/>
            <person name="Ward D."/>
            <person name="Feldgarden M."/>
            <person name="Gevers D."/>
            <person name="Huys G."/>
            <person name="Young S.K."/>
            <person name="Zeng Q."/>
            <person name="Gargeya S."/>
            <person name="Fitzgerald M."/>
            <person name="Haas B."/>
            <person name="Abouelleil A."/>
            <person name="Alvarado L."/>
            <person name="Arachchi H.M."/>
            <person name="Berlin A."/>
            <person name="Chapman S.B."/>
            <person name="Gearin G."/>
            <person name="Goldberg J."/>
            <person name="Griggs A."/>
            <person name="Gujja S."/>
            <person name="Hansen M."/>
            <person name="Heiman D."/>
            <person name="Howarth C."/>
            <person name="Larimer J."/>
            <person name="Lui A."/>
            <person name="MacDonald P.J.P."/>
            <person name="McCowen C."/>
            <person name="Montmayeur A."/>
            <person name="Murphy C."/>
            <person name="Neiman D."/>
            <person name="Pearson M."/>
            <person name="Priest M."/>
            <person name="Roberts A."/>
            <person name="Saif S."/>
            <person name="Shea T."/>
            <person name="Sisk P."/>
            <person name="Stolte C."/>
            <person name="Sykes S."/>
            <person name="Wortman J."/>
            <person name="Nusbaum C."/>
            <person name="Birren B."/>
        </authorList>
    </citation>
    <scope>NUCLEOTIDE SEQUENCE [LARGE SCALE GENOMIC DNA]</scope>
    <source>
        <strain evidence="6 7">ATCC 51366</strain>
    </source>
</reference>
<dbReference type="SUPFAM" id="SSF88713">
    <property type="entry name" value="Glycoside hydrolase/deacetylase"/>
    <property type="match status" value="1"/>
</dbReference>
<gene>
    <name evidence="6" type="ORF">HMPREF9709_00267</name>
</gene>
<dbReference type="SMART" id="SM00872">
    <property type="entry name" value="Alpha-mann_mid"/>
    <property type="match status" value="1"/>
</dbReference>
<proteinExistence type="inferred from homology"/>
<comment type="caution">
    <text evidence="6">The sequence shown here is derived from an EMBL/GenBank/DDBJ whole genome shotgun (WGS) entry which is preliminary data.</text>
</comment>
<dbReference type="Gene3D" id="2.70.98.30">
    <property type="entry name" value="Golgi alpha-mannosidase II, domain 4"/>
    <property type="match status" value="1"/>
</dbReference>
<dbReference type="PATRIC" id="fig|883114.3.peg.263"/>
<dbReference type="RefSeq" id="WP_005397200.1">
    <property type="nucleotide sequence ID" value="NZ_JH601088.1"/>
</dbReference>
<evidence type="ECO:0000313" key="7">
    <source>
        <dbReference type="Proteomes" id="UP000004191"/>
    </source>
</evidence>
<feature type="domain" description="Glycoside hydrolase family 38 central" evidence="5">
    <location>
        <begin position="274"/>
        <end position="352"/>
    </location>
</feature>
<dbReference type="Gene3D" id="3.20.110.10">
    <property type="entry name" value="Glycoside hydrolase 38, N terminal domain"/>
    <property type="match status" value="1"/>
</dbReference>
<organism evidence="6 7">
    <name type="scientific">Helcococcus kunzii ATCC 51366</name>
    <dbReference type="NCBI Taxonomy" id="883114"/>
    <lineage>
        <taxon>Bacteria</taxon>
        <taxon>Bacillati</taxon>
        <taxon>Bacillota</taxon>
        <taxon>Tissierellia</taxon>
        <taxon>Tissierellales</taxon>
        <taxon>Peptoniphilaceae</taxon>
        <taxon>Helcococcus</taxon>
    </lineage>
</organism>
<dbReference type="InterPro" id="IPR011013">
    <property type="entry name" value="Gal_mutarotase_sf_dom"/>
</dbReference>
<dbReference type="GO" id="GO:0006013">
    <property type="term" value="P:mannose metabolic process"/>
    <property type="evidence" value="ECO:0007669"/>
    <property type="project" value="InterPro"/>
</dbReference>
<evidence type="ECO:0000256" key="1">
    <source>
        <dbReference type="ARBA" id="ARBA00009792"/>
    </source>
</evidence>
<dbReference type="InterPro" id="IPR011330">
    <property type="entry name" value="Glyco_hydro/deAcase_b/a-brl"/>
</dbReference>
<dbReference type="OrthoDB" id="9764050at2"/>
<dbReference type="PANTHER" id="PTHR46017">
    <property type="entry name" value="ALPHA-MANNOSIDASE 2C1"/>
    <property type="match status" value="1"/>
</dbReference>
<comment type="similarity">
    <text evidence="1">Belongs to the glycosyl hydrolase 38 family.</text>
</comment>
<dbReference type="GO" id="GO:0046872">
    <property type="term" value="F:metal ion binding"/>
    <property type="evidence" value="ECO:0007669"/>
    <property type="project" value="UniProtKB-KW"/>
</dbReference>
<evidence type="ECO:0000259" key="5">
    <source>
        <dbReference type="SMART" id="SM00872"/>
    </source>
</evidence>
<keyword evidence="7" id="KW-1185">Reference proteome</keyword>
<dbReference type="GO" id="GO:0004559">
    <property type="term" value="F:alpha-mannosidase activity"/>
    <property type="evidence" value="ECO:0007669"/>
    <property type="project" value="InterPro"/>
</dbReference>
<sequence>MNRIHLVNHTHWDREWYFTTMDSLVLSDDIFTNIFDELDKNDNLKFCLDGQSSILDDYIKVRPEKYELVKKLVNDGKLEIGPWYTQTDAFFVDQESIVKNLAIGIRDSKKYGKYMNIGYLPDSFGLNGQLPSIFYNSGIKNVIFRRGINFDKHIDSAYFNWEGLSDKKVNCVNLIDGYGPGSFLSSRDDYLEEKLFPKVKNMLKFAPINNIIIPVGGDQLDIVPNLNNIVNEINSKTQDEYIISSYGDFFDEVEKSFLQFPKYKGEFREPSRHRVHKTIGSIRYDIKRENFLIEQKLLRRVEPMMSIAKMAKIDISPELLINAWKKILEGHAHDSMGGCVSDDVAIDILHRMKEANEIVDGVENLILRRLSEEMDLKNNEVLILNTDISDFHGYKTIEFMSSTNDVEISEVNNYTLLDYEYFEGKNNLLIEAQDGDRYINEDPYYKLRFLVNIDIPSMGYKIISYKNIENSQNKINKTQADYIENSKYKIVYDKEKLNLILKNGKTIENFIQFETIGNQGDTYDFSPLKGDNPILLNLNLGEISKSDDIQMMKLQGEYKLPYDLDSRLGLKSKEGNLNINMTISLIDESDLIDFKFSVDNNVLSHRLRAKIFTDIDAKETIASLPFGFITRPILKDLPENWKSKYEEMPIDIEPFDKSVSVKDENMAITIFAKGIKEYQFREKSFFITLFSTTSQLGKPNLAYRPGRASGDTTKKGHVMIETPMAELQGKLEFEFAINVENKLDEQTSTLLWNKYTDQNIFYQNQTLNKFINRLDNKIQSRFIENRDKIDFSLLKVEGDVYFSSFAPSLYDKDCYILRLQNPTKETKSFSLSSDYIKEWKVINNIEEEQKNQKLQINQYDTLTLKIWL</sequence>
<protein>
    <recommendedName>
        <fullName evidence="5">Glycoside hydrolase family 38 central domain-containing protein</fullName>
    </recommendedName>
</protein>
<dbReference type="AlphaFoldDB" id="H3NLQ6"/>
<dbReference type="InterPro" id="IPR000602">
    <property type="entry name" value="Glyco_hydro_38_N"/>
</dbReference>
<dbReference type="Gene3D" id="1.20.1270.50">
    <property type="entry name" value="Glycoside hydrolase family 38, central domain"/>
    <property type="match status" value="1"/>
</dbReference>
<dbReference type="InterPro" id="IPR011682">
    <property type="entry name" value="Glyco_hydro_38_C"/>
</dbReference>
<dbReference type="GO" id="GO:0009313">
    <property type="term" value="P:oligosaccharide catabolic process"/>
    <property type="evidence" value="ECO:0007669"/>
    <property type="project" value="TreeGrafter"/>
</dbReference>
<dbReference type="GeneID" id="96998286"/>
<dbReference type="Pfam" id="PF07748">
    <property type="entry name" value="Glyco_hydro_38C"/>
    <property type="match status" value="1"/>
</dbReference>
<dbReference type="EMBL" id="AGEI01000009">
    <property type="protein sequence ID" value="EHR35741.1"/>
    <property type="molecule type" value="Genomic_DNA"/>
</dbReference>
<dbReference type="SUPFAM" id="SSF74650">
    <property type="entry name" value="Galactose mutarotase-like"/>
    <property type="match status" value="1"/>
</dbReference>
<dbReference type="HOGENOM" id="CLU_003442_2_1_9"/>